<gene>
    <name evidence="1" type="ORF">VISI1226_03485</name>
</gene>
<dbReference type="Pfam" id="PF11216">
    <property type="entry name" value="DUF3012"/>
    <property type="match status" value="2"/>
</dbReference>
<sequence>MKKVTLALFTLLALSACKDEVGTQSWCDHKAEAPKHEWSAQDAVDYAKHCVLLEPVGSKSWCADLKEKPKGDWSANEVKNFAKHCII</sequence>
<accession>E8MB88</accession>
<dbReference type="GeneID" id="95570817"/>
<evidence type="ECO:0000313" key="2">
    <source>
        <dbReference type="Proteomes" id="UP000006228"/>
    </source>
</evidence>
<name>E8MB88_PHOS4</name>
<dbReference type="AlphaFoldDB" id="E8MB88"/>
<comment type="caution">
    <text evidence="1">The sequence shown here is derived from an EMBL/GenBank/DDBJ whole genome shotgun (WGS) entry which is preliminary data.</text>
</comment>
<evidence type="ECO:0008006" key="3">
    <source>
        <dbReference type="Google" id="ProtNLM"/>
    </source>
</evidence>
<organism evidence="1 2">
    <name type="scientific">Vibrio sinaloensis DSM 21326</name>
    <dbReference type="NCBI Taxonomy" id="945550"/>
    <lineage>
        <taxon>Bacteria</taxon>
        <taxon>Pseudomonadati</taxon>
        <taxon>Pseudomonadota</taxon>
        <taxon>Gammaproteobacteria</taxon>
        <taxon>Vibrionales</taxon>
        <taxon>Vibrionaceae</taxon>
        <taxon>Vibrio</taxon>
        <taxon>Vibrio oreintalis group</taxon>
    </lineage>
</organism>
<dbReference type="RefSeq" id="WP_008079979.1">
    <property type="nucleotide sequence ID" value="NZ_AEVT01000099.1"/>
</dbReference>
<dbReference type="OrthoDB" id="5609437at2"/>
<reference evidence="1 2" key="1">
    <citation type="journal article" date="2012" name="Int. J. Syst. Evol. Microbiol.">
        <title>Vibrio caribbeanicus sp. nov., isolated from the marine sponge Scleritoderma cyanea.</title>
        <authorList>
            <person name="Hoffmann M."/>
            <person name="Monday S.R."/>
            <person name="Allard M.W."/>
            <person name="Strain E.A."/>
            <person name="Whittaker P."/>
            <person name="Naum M."/>
            <person name="McCarthy P.J."/>
            <person name="Lopez J.V."/>
            <person name="Fischer M."/>
            <person name="Brown E.W."/>
        </authorList>
    </citation>
    <scope>NUCLEOTIDE SEQUENCE [LARGE SCALE GENOMIC DNA]</scope>
    <source>
        <strain evidence="2">DSMZ 21326</strain>
    </source>
</reference>
<protein>
    <recommendedName>
        <fullName evidence="3">DUF3012 domain-containing protein</fullName>
    </recommendedName>
</protein>
<dbReference type="eggNOG" id="ENOG5033DRY">
    <property type="taxonomic scope" value="Bacteria"/>
</dbReference>
<dbReference type="EMBL" id="AEVT01000099">
    <property type="protein sequence ID" value="EGA68671.1"/>
    <property type="molecule type" value="Genomic_DNA"/>
</dbReference>
<dbReference type="PROSITE" id="PS51257">
    <property type="entry name" value="PROKAR_LIPOPROTEIN"/>
    <property type="match status" value="1"/>
</dbReference>
<dbReference type="Proteomes" id="UP000006228">
    <property type="component" value="Unassembled WGS sequence"/>
</dbReference>
<proteinExistence type="predicted"/>
<dbReference type="InterPro" id="IPR021379">
    <property type="entry name" value="DUF3012"/>
</dbReference>
<evidence type="ECO:0000313" key="1">
    <source>
        <dbReference type="EMBL" id="EGA68671.1"/>
    </source>
</evidence>